<sequence length="695" mass="78783">MLWILAQISIKNLQKLPLFAFTRPAYVVTLPENVRGKFYVDPIADSKIGVYLPDDFLIGRKSPTNYSSNVDNEANFVRTRPSLDLSINRELTPEFRLRIKGSLKKTNERTNLETFTEVTVRILDENDLSPLFVPQTYKIQVNENTPLYSSLIQVVAKDPDEGLNGEVYYSLQDPSEFFDLRIGRPVYFLPFKKHRIHALAIPPTLKFHFDLTFNIEIRDDCPKFKRYETLPSFFKVDQCTIDGFVGFVDDKLIDQCDNLIFTILGENDNFALKSENGLITLKVKFFAKSQNYTFLVKVDSLKCRTFEPLIYNVTIFVESCNYRLPRFVSSTCSSIIANPSALISSNPVIPLCKVEAVDEDSNKNGLIFYSIRTRDANVQQIFKIHPENGEFDVNISLSKEISDVNVVKNDRVTTHYAKNIYVPIFVNESAKVIYINESAQPNHIVTTFEARDADAGAAGFVRYGIMSGNENGYFKIDTYTGHLIAHKVLDREKQDSFELKIEARDSGFPETKFEHRSFVIKLLDVNDNRPFFKQSSYVFNIPENSLAGVIVGQVMAIDCDENENARLTYRLASTSNIFHLEENSGEIAVKTPILNREEKDEYKLTIVASDNGRPPLSSSTVVTILISDINDNLPKIPSLKRAKLAEDLPLNSLISCLDGYDEDLGENGTVVYQLIDDQSQSFSIDRETGCLKLIG</sequence>
<dbReference type="InterPro" id="IPR050174">
    <property type="entry name" value="Protocadherin/Cadherin-CA"/>
</dbReference>
<dbReference type="Proteomes" id="UP000887565">
    <property type="component" value="Unplaced"/>
</dbReference>
<keyword evidence="6" id="KW-0472">Membrane</keyword>
<dbReference type="GO" id="GO:0005886">
    <property type="term" value="C:plasma membrane"/>
    <property type="evidence" value="ECO:0007669"/>
    <property type="project" value="InterPro"/>
</dbReference>
<dbReference type="Pfam" id="PF00028">
    <property type="entry name" value="Cadherin"/>
    <property type="match status" value="2"/>
</dbReference>
<dbReference type="AlphaFoldDB" id="A0A915HYX5"/>
<comment type="subcellular location">
    <subcellularLocation>
        <location evidence="1">Membrane</location>
        <topology evidence="1">Single-pass membrane protein</topology>
    </subcellularLocation>
</comment>
<dbReference type="PANTHER" id="PTHR24028">
    <property type="entry name" value="CADHERIN-87A"/>
    <property type="match status" value="1"/>
</dbReference>
<feature type="domain" description="Cadherin" evidence="9">
    <location>
        <begin position="133"/>
        <end position="327"/>
    </location>
</feature>
<accession>A0A915HYX5</accession>
<evidence type="ECO:0000256" key="6">
    <source>
        <dbReference type="ARBA" id="ARBA00023136"/>
    </source>
</evidence>
<keyword evidence="4 8" id="KW-0106">Calcium</keyword>
<evidence type="ECO:0000256" key="4">
    <source>
        <dbReference type="ARBA" id="ARBA00022837"/>
    </source>
</evidence>
<evidence type="ECO:0000256" key="7">
    <source>
        <dbReference type="ARBA" id="ARBA00023180"/>
    </source>
</evidence>
<dbReference type="Gene3D" id="2.60.40.60">
    <property type="entry name" value="Cadherins"/>
    <property type="match status" value="6"/>
</dbReference>
<keyword evidence="10" id="KW-1185">Reference proteome</keyword>
<proteinExistence type="predicted"/>
<evidence type="ECO:0000256" key="1">
    <source>
        <dbReference type="ARBA" id="ARBA00004167"/>
    </source>
</evidence>
<dbReference type="GO" id="GO:0005509">
    <property type="term" value="F:calcium ion binding"/>
    <property type="evidence" value="ECO:0007669"/>
    <property type="project" value="UniProtKB-UniRule"/>
</dbReference>
<dbReference type="GO" id="GO:0009653">
    <property type="term" value="P:anatomical structure morphogenesis"/>
    <property type="evidence" value="ECO:0007669"/>
    <property type="project" value="UniProtKB-ARBA"/>
</dbReference>
<dbReference type="SMART" id="SM00112">
    <property type="entry name" value="CA"/>
    <property type="match status" value="2"/>
</dbReference>
<keyword evidence="5" id="KW-1133">Transmembrane helix</keyword>
<feature type="domain" description="Cadherin" evidence="9">
    <location>
        <begin position="427"/>
        <end position="532"/>
    </location>
</feature>
<dbReference type="InterPro" id="IPR002126">
    <property type="entry name" value="Cadherin-like_dom"/>
</dbReference>
<keyword evidence="7" id="KW-0325">Glycoprotein</keyword>
<feature type="domain" description="Cadherin" evidence="9">
    <location>
        <begin position="636"/>
        <end position="689"/>
    </location>
</feature>
<dbReference type="CDD" id="cd11304">
    <property type="entry name" value="Cadherin_repeat"/>
    <property type="match status" value="5"/>
</dbReference>
<evidence type="ECO:0000313" key="10">
    <source>
        <dbReference type="Proteomes" id="UP000887565"/>
    </source>
</evidence>
<dbReference type="InterPro" id="IPR015919">
    <property type="entry name" value="Cadherin-like_sf"/>
</dbReference>
<evidence type="ECO:0000256" key="5">
    <source>
        <dbReference type="ARBA" id="ARBA00022989"/>
    </source>
</evidence>
<evidence type="ECO:0000259" key="9">
    <source>
        <dbReference type="PROSITE" id="PS50268"/>
    </source>
</evidence>
<dbReference type="SUPFAM" id="SSF49313">
    <property type="entry name" value="Cadherin-like"/>
    <property type="match status" value="5"/>
</dbReference>
<feature type="domain" description="Cadherin" evidence="9">
    <location>
        <begin position="533"/>
        <end position="636"/>
    </location>
</feature>
<evidence type="ECO:0000313" key="11">
    <source>
        <dbReference type="WBParaSite" id="nRc.2.0.1.t07095-RA"/>
    </source>
</evidence>
<feature type="domain" description="Cadherin" evidence="9">
    <location>
        <begin position="22"/>
        <end position="132"/>
    </location>
</feature>
<dbReference type="PROSITE" id="PS00232">
    <property type="entry name" value="CADHERIN_1"/>
    <property type="match status" value="1"/>
</dbReference>
<reference evidence="11" key="1">
    <citation type="submission" date="2022-11" db="UniProtKB">
        <authorList>
            <consortium name="WormBaseParasite"/>
        </authorList>
    </citation>
    <scope>IDENTIFICATION</scope>
</reference>
<evidence type="ECO:0000256" key="3">
    <source>
        <dbReference type="ARBA" id="ARBA00022737"/>
    </source>
</evidence>
<keyword evidence="3" id="KW-0677">Repeat</keyword>
<evidence type="ECO:0000256" key="2">
    <source>
        <dbReference type="ARBA" id="ARBA00022692"/>
    </source>
</evidence>
<organism evidence="10 11">
    <name type="scientific">Romanomermis culicivorax</name>
    <name type="common">Nematode worm</name>
    <dbReference type="NCBI Taxonomy" id="13658"/>
    <lineage>
        <taxon>Eukaryota</taxon>
        <taxon>Metazoa</taxon>
        <taxon>Ecdysozoa</taxon>
        <taxon>Nematoda</taxon>
        <taxon>Enoplea</taxon>
        <taxon>Dorylaimia</taxon>
        <taxon>Mermithida</taxon>
        <taxon>Mermithoidea</taxon>
        <taxon>Mermithidae</taxon>
        <taxon>Romanomermis</taxon>
    </lineage>
</organism>
<dbReference type="WBParaSite" id="nRc.2.0.1.t07095-RA">
    <property type="protein sequence ID" value="nRc.2.0.1.t07095-RA"/>
    <property type="gene ID" value="nRc.2.0.1.g07095"/>
</dbReference>
<dbReference type="FunFam" id="2.60.40.60:FF:000279">
    <property type="entry name" value="Protocadherin-16, putative"/>
    <property type="match status" value="1"/>
</dbReference>
<dbReference type="PRINTS" id="PR00205">
    <property type="entry name" value="CADHERIN"/>
</dbReference>
<protein>
    <submittedName>
        <fullName evidence="11">Cadherin domain-containing protein</fullName>
    </submittedName>
</protein>
<feature type="domain" description="Cadherin" evidence="9">
    <location>
        <begin position="354"/>
        <end position="443"/>
    </location>
</feature>
<dbReference type="PROSITE" id="PS50268">
    <property type="entry name" value="CADHERIN_2"/>
    <property type="match status" value="6"/>
</dbReference>
<dbReference type="InterPro" id="IPR020894">
    <property type="entry name" value="Cadherin_CS"/>
</dbReference>
<name>A0A915HYX5_ROMCU</name>
<dbReference type="GO" id="GO:0007156">
    <property type="term" value="P:homophilic cell adhesion via plasma membrane adhesion molecules"/>
    <property type="evidence" value="ECO:0007669"/>
    <property type="project" value="InterPro"/>
</dbReference>
<evidence type="ECO:0000256" key="8">
    <source>
        <dbReference type="PROSITE-ProRule" id="PRU00043"/>
    </source>
</evidence>
<keyword evidence="2" id="KW-0812">Transmembrane</keyword>
<dbReference type="PANTHER" id="PTHR24028:SF328">
    <property type="entry name" value="CADHERIN-3"/>
    <property type="match status" value="1"/>
</dbReference>
<dbReference type="FunFam" id="2.60.40.60:FF:000020">
    <property type="entry name" value="Dachsous cadherin-related 1b"/>
    <property type="match status" value="1"/>
</dbReference>